<protein>
    <recommendedName>
        <fullName evidence="9">Flagellar M-ring protein</fullName>
    </recommendedName>
</protein>
<dbReference type="InterPro" id="IPR000067">
    <property type="entry name" value="FlgMring_FliF"/>
</dbReference>
<dbReference type="NCBIfam" id="TIGR00206">
    <property type="entry name" value="fliF"/>
    <property type="match status" value="1"/>
</dbReference>
<evidence type="ECO:0000256" key="1">
    <source>
        <dbReference type="ARBA" id="ARBA00004117"/>
    </source>
</evidence>
<dbReference type="InterPro" id="IPR043427">
    <property type="entry name" value="YscJ/FliF"/>
</dbReference>
<keyword evidence="14" id="KW-0969">Cilium</keyword>
<dbReference type="PANTHER" id="PTHR30046:SF0">
    <property type="entry name" value="FLAGELLAR M-RING PROTEIN"/>
    <property type="match status" value="1"/>
</dbReference>
<feature type="transmembrane region" description="Helical" evidence="11">
    <location>
        <begin position="472"/>
        <end position="493"/>
    </location>
</feature>
<evidence type="ECO:0000256" key="9">
    <source>
        <dbReference type="PIRNR" id="PIRNR004862"/>
    </source>
</evidence>
<evidence type="ECO:0000256" key="11">
    <source>
        <dbReference type="SAM" id="Phobius"/>
    </source>
</evidence>
<dbReference type="GO" id="GO:0003774">
    <property type="term" value="F:cytoskeletal motor activity"/>
    <property type="evidence" value="ECO:0007669"/>
    <property type="project" value="InterPro"/>
</dbReference>
<keyword evidence="10" id="KW-0175">Coiled coil</keyword>
<feature type="coiled-coil region" evidence="10">
    <location>
        <begin position="493"/>
        <end position="552"/>
    </location>
</feature>
<dbReference type="Gene3D" id="3.30.300.30">
    <property type="match status" value="1"/>
</dbReference>
<dbReference type="Pfam" id="PF08345">
    <property type="entry name" value="YscJ_FliF_C"/>
    <property type="match status" value="1"/>
</dbReference>
<keyword evidence="5 11" id="KW-0812">Transmembrane</keyword>
<dbReference type="GO" id="GO:0005886">
    <property type="term" value="C:plasma membrane"/>
    <property type="evidence" value="ECO:0007669"/>
    <property type="project" value="UniProtKB-SubCell"/>
</dbReference>
<comment type="subcellular location">
    <subcellularLocation>
        <location evidence="1 9">Bacterial flagellum basal body</location>
    </subcellularLocation>
    <subcellularLocation>
        <location evidence="2">Cell membrane</location>
        <topology evidence="2">Multi-pass membrane protein</topology>
    </subcellularLocation>
</comment>
<evidence type="ECO:0000256" key="8">
    <source>
        <dbReference type="ARBA" id="ARBA00023143"/>
    </source>
</evidence>
<evidence type="ECO:0000256" key="6">
    <source>
        <dbReference type="ARBA" id="ARBA00022989"/>
    </source>
</evidence>
<dbReference type="Pfam" id="PF01514">
    <property type="entry name" value="YscJ_FliF"/>
    <property type="match status" value="1"/>
</dbReference>
<keyword evidence="15" id="KW-1185">Reference proteome</keyword>
<dbReference type="EMBL" id="CP073355">
    <property type="protein sequence ID" value="URA09615.1"/>
    <property type="molecule type" value="Genomic_DNA"/>
</dbReference>
<feature type="domain" description="Flagellar M-ring N-terminal" evidence="12">
    <location>
        <begin position="45"/>
        <end position="222"/>
    </location>
</feature>
<evidence type="ECO:0000256" key="7">
    <source>
        <dbReference type="ARBA" id="ARBA00023136"/>
    </source>
</evidence>
<dbReference type="AlphaFoldDB" id="A0AAX3BBZ1"/>
<keyword evidence="14" id="KW-0282">Flagellum</keyword>
<feature type="domain" description="Flagellar M-ring C-terminal" evidence="13">
    <location>
        <begin position="266"/>
        <end position="449"/>
    </location>
</feature>
<comment type="function">
    <text evidence="9">The M ring may be actively involved in energy transduction.</text>
</comment>
<dbReference type="PRINTS" id="PR01009">
    <property type="entry name" value="FLGMRINGFLIF"/>
</dbReference>
<name>A0AAX3BBZ1_9SPIR</name>
<evidence type="ECO:0000259" key="12">
    <source>
        <dbReference type="Pfam" id="PF01514"/>
    </source>
</evidence>
<keyword evidence="7 11" id="KW-0472">Membrane</keyword>
<dbReference type="InterPro" id="IPR006182">
    <property type="entry name" value="FliF_N_dom"/>
</dbReference>
<dbReference type="InterPro" id="IPR013556">
    <property type="entry name" value="Flag_M-ring_C"/>
</dbReference>
<dbReference type="InterPro" id="IPR045851">
    <property type="entry name" value="AMP-bd_C_sf"/>
</dbReference>
<reference evidence="14" key="2">
    <citation type="submission" date="2022-06" db="EMBL/GenBank/DDBJ databases">
        <title>Thermospira aquatica gen. nov., sp. nov.</title>
        <authorList>
            <person name="Ben Ali Gam Z."/>
            <person name="Labat M."/>
        </authorList>
    </citation>
    <scope>NUCLEOTIDE SEQUENCE</scope>
    <source>
        <strain evidence="14">F1F22</strain>
    </source>
</reference>
<dbReference type="GO" id="GO:0071973">
    <property type="term" value="P:bacterial-type flagellum-dependent cell motility"/>
    <property type="evidence" value="ECO:0007669"/>
    <property type="project" value="InterPro"/>
</dbReference>
<evidence type="ECO:0000256" key="5">
    <source>
        <dbReference type="ARBA" id="ARBA00022692"/>
    </source>
</evidence>
<evidence type="ECO:0000313" key="15">
    <source>
        <dbReference type="Proteomes" id="UP001056539"/>
    </source>
</evidence>
<dbReference type="RefSeq" id="WP_271434750.1">
    <property type="nucleotide sequence ID" value="NZ_CP073355.1"/>
</dbReference>
<evidence type="ECO:0000313" key="14">
    <source>
        <dbReference type="EMBL" id="URA09615.1"/>
    </source>
</evidence>
<sequence length="567" mass="64939">MPNFGELWKKFLEIFQKLTMVQKIIVGAVILGLVGGLIAISSFSTQSTYSLLYKSPLSPEEYARVTKKLAEWNVKFETKDDKYILVTDEKESRTLRMRLGQEGIIPQNIKGWELFDVQNFTTTDFERNVNLQRALIGEMVKHLKTLSDIEDVSIQISFPKETLYTENDVPVTASVTITPSAYSDIAENKAKVNGIVQLIAKGIPGLKPENIVVVDNRGNVLSDLLVPNDLSDSVRLAREQMKIKERERALLVSRVLNALKRSIPEERLLINADIEFDWTKMKKQAEKIIPIEVRPDNPETPYDESEVMVNVPISEKKTTEDFQGPAYIPEGPAGVENNVPPGLKDKIDRFTHYQKNENIVNYQNSKENVQEEKAPYEIKRISVAVAIDGVWRIIRNDTGDEVITNGGRIAREYIAVSDEEIRSYEAWVKAAVGYDARRRDEVVVRHIPFDHTKEFEAEDAKIRNRIRLRRTLIASIIILFVLFIGTLIYRAIARELERRRRLREEELARQQQAMREAALRAAEEEAATVELSIEEKARMELLENAINVARERPDDVARLIRTWLAEE</sequence>
<organism evidence="14 15">
    <name type="scientific">Thermospira aquatica</name>
    <dbReference type="NCBI Taxonomy" id="2828656"/>
    <lineage>
        <taxon>Bacteria</taxon>
        <taxon>Pseudomonadati</taxon>
        <taxon>Spirochaetota</taxon>
        <taxon>Spirochaetia</taxon>
        <taxon>Brevinematales</taxon>
        <taxon>Thermospiraceae</taxon>
        <taxon>Thermospira</taxon>
    </lineage>
</organism>
<keyword evidence="6 11" id="KW-1133">Transmembrane helix</keyword>
<reference evidence="14" key="1">
    <citation type="submission" date="2021-04" db="EMBL/GenBank/DDBJ databases">
        <authorList>
            <person name="Postec A."/>
        </authorList>
    </citation>
    <scope>NUCLEOTIDE SEQUENCE</scope>
    <source>
        <strain evidence="14">F1F22</strain>
    </source>
</reference>
<evidence type="ECO:0000256" key="2">
    <source>
        <dbReference type="ARBA" id="ARBA00004651"/>
    </source>
</evidence>
<feature type="transmembrane region" description="Helical" evidence="11">
    <location>
        <begin position="21"/>
        <end position="43"/>
    </location>
</feature>
<dbReference type="GO" id="GO:0009431">
    <property type="term" value="C:bacterial-type flagellum basal body, MS ring"/>
    <property type="evidence" value="ECO:0007669"/>
    <property type="project" value="InterPro"/>
</dbReference>
<accession>A0AAX3BBZ1</accession>
<dbReference type="KEGG" id="taqu:KDW03_08975"/>
<dbReference type="PIRSF" id="PIRSF004862">
    <property type="entry name" value="FliF"/>
    <property type="match status" value="1"/>
</dbReference>
<evidence type="ECO:0000256" key="10">
    <source>
        <dbReference type="SAM" id="Coils"/>
    </source>
</evidence>
<keyword evidence="14" id="KW-0966">Cell projection</keyword>
<dbReference type="PANTHER" id="PTHR30046">
    <property type="entry name" value="FLAGELLAR M-RING PROTEIN"/>
    <property type="match status" value="1"/>
</dbReference>
<proteinExistence type="inferred from homology"/>
<gene>
    <name evidence="14" type="primary">fliF</name>
    <name evidence="14" type="ORF">KDW03_08975</name>
</gene>
<evidence type="ECO:0000256" key="3">
    <source>
        <dbReference type="ARBA" id="ARBA00007971"/>
    </source>
</evidence>
<keyword evidence="8 9" id="KW-0975">Bacterial flagellum</keyword>
<evidence type="ECO:0000256" key="4">
    <source>
        <dbReference type="ARBA" id="ARBA00022475"/>
    </source>
</evidence>
<comment type="similarity">
    <text evidence="3 9">Belongs to the FliF family.</text>
</comment>
<dbReference type="Proteomes" id="UP001056539">
    <property type="component" value="Chromosome"/>
</dbReference>
<keyword evidence="4" id="KW-1003">Cell membrane</keyword>
<evidence type="ECO:0000259" key="13">
    <source>
        <dbReference type="Pfam" id="PF08345"/>
    </source>
</evidence>